<name>A0A3S2V6Q6_9HYPH</name>
<dbReference type="Proteomes" id="UP000286997">
    <property type="component" value="Unassembled WGS sequence"/>
</dbReference>
<evidence type="ECO:0008006" key="3">
    <source>
        <dbReference type="Google" id="ProtNLM"/>
    </source>
</evidence>
<dbReference type="InterPro" id="IPR025528">
    <property type="entry name" value="BrnA_antitoxin"/>
</dbReference>
<evidence type="ECO:0000313" key="2">
    <source>
        <dbReference type="Proteomes" id="UP000286997"/>
    </source>
</evidence>
<dbReference type="AlphaFoldDB" id="A0A3S2V6Q6"/>
<dbReference type="OrthoDB" id="361944at2"/>
<dbReference type="Pfam" id="PF14384">
    <property type="entry name" value="BrnA_antitoxin"/>
    <property type="match status" value="1"/>
</dbReference>
<sequence>MPGKPARTGTGRTDWAALKAMSDDEIDRIAAEDEDNPPSDDDHWADAAIGLPPGKTSIHASFDRDVVEFFKHGGRGYQTRMNAVLRRYMEVQKAKEAGRP</sequence>
<protein>
    <recommendedName>
        <fullName evidence="3">BrnA antitoxin of type II toxin-antitoxin system</fullName>
    </recommendedName>
</protein>
<dbReference type="RefSeq" id="WP_127732525.1">
    <property type="nucleotide sequence ID" value="NZ_SACP01000023.1"/>
</dbReference>
<comment type="caution">
    <text evidence="1">The sequence shown here is derived from an EMBL/GenBank/DDBJ whole genome shotgun (WGS) entry which is preliminary data.</text>
</comment>
<accession>A0A3S2V6Q6</accession>
<proteinExistence type="predicted"/>
<gene>
    <name evidence="1" type="ORF">EOE48_20250</name>
</gene>
<evidence type="ECO:0000313" key="1">
    <source>
        <dbReference type="EMBL" id="RVU15148.1"/>
    </source>
</evidence>
<dbReference type="EMBL" id="SACP01000023">
    <property type="protein sequence ID" value="RVU15148.1"/>
    <property type="molecule type" value="Genomic_DNA"/>
</dbReference>
<reference evidence="1 2" key="1">
    <citation type="submission" date="2019-01" db="EMBL/GenBank/DDBJ databases">
        <authorList>
            <person name="Chen W.-M."/>
        </authorList>
    </citation>
    <scope>NUCLEOTIDE SEQUENCE [LARGE SCALE GENOMIC DNA]</scope>
    <source>
        <strain evidence="1 2">TER-1</strain>
    </source>
</reference>
<keyword evidence="2" id="KW-1185">Reference proteome</keyword>
<organism evidence="1 2">
    <name type="scientific">Methylobacterium oryzihabitans</name>
    <dbReference type="NCBI Taxonomy" id="2499852"/>
    <lineage>
        <taxon>Bacteria</taxon>
        <taxon>Pseudomonadati</taxon>
        <taxon>Pseudomonadota</taxon>
        <taxon>Alphaproteobacteria</taxon>
        <taxon>Hyphomicrobiales</taxon>
        <taxon>Methylobacteriaceae</taxon>
        <taxon>Methylobacterium</taxon>
    </lineage>
</organism>